<accession>A0A7Y2P154</accession>
<dbReference type="RefSeq" id="WP_171084150.1">
    <property type="nucleotide sequence ID" value="NZ_JABAIV010000003.1"/>
</dbReference>
<evidence type="ECO:0000313" key="1">
    <source>
        <dbReference type="EMBL" id="NNG23519.1"/>
    </source>
</evidence>
<dbReference type="Proteomes" id="UP000533905">
    <property type="component" value="Unassembled WGS sequence"/>
</dbReference>
<protein>
    <submittedName>
        <fullName evidence="1">Uncharacterized protein</fullName>
    </submittedName>
</protein>
<dbReference type="EMBL" id="JABAIV010000003">
    <property type="protein sequence ID" value="NNG23519.1"/>
    <property type="molecule type" value="Genomic_DNA"/>
</dbReference>
<name>A0A7Y2P154_9BURK</name>
<proteinExistence type="predicted"/>
<dbReference type="AlphaFoldDB" id="A0A7Y2P154"/>
<comment type="caution">
    <text evidence="1">The sequence shown here is derived from an EMBL/GenBank/DDBJ whole genome shotgun (WGS) entry which is preliminary data.</text>
</comment>
<reference evidence="1 2" key="1">
    <citation type="submission" date="2020-04" db="EMBL/GenBank/DDBJ databases">
        <title>Massilia sp. nov., a cold adapted bacteria isolated from Arctic soil.</title>
        <authorList>
            <person name="Son J."/>
            <person name="Ka J.-O."/>
        </authorList>
    </citation>
    <scope>NUCLEOTIDE SEQUENCE [LARGE SCALE GENOMIC DNA]</scope>
    <source>
        <strain evidence="1 2">ML15P13</strain>
    </source>
</reference>
<keyword evidence="2" id="KW-1185">Reference proteome</keyword>
<evidence type="ECO:0000313" key="2">
    <source>
        <dbReference type="Proteomes" id="UP000533905"/>
    </source>
</evidence>
<sequence>MKNFLNTVARLLLAAANGRALNVLRKQAELAKPFHVEFRSNAGGWN</sequence>
<organism evidence="1 2">
    <name type="scientific">Telluria aromaticivorans</name>
    <dbReference type="NCBI Taxonomy" id="2725995"/>
    <lineage>
        <taxon>Bacteria</taxon>
        <taxon>Pseudomonadati</taxon>
        <taxon>Pseudomonadota</taxon>
        <taxon>Betaproteobacteria</taxon>
        <taxon>Burkholderiales</taxon>
        <taxon>Oxalobacteraceae</taxon>
        <taxon>Telluria group</taxon>
        <taxon>Telluria</taxon>
    </lineage>
</organism>
<gene>
    <name evidence="1" type="ORF">HGB41_10995</name>
</gene>